<dbReference type="Proteomes" id="UP000000493">
    <property type="component" value="Chromosome"/>
</dbReference>
<organism evidence="1 2">
    <name type="scientific">Runella slithyformis (strain ATCC 29530 / DSM 19594 / LMG 11500 / NCIMB 11436 / LSU 4)</name>
    <dbReference type="NCBI Taxonomy" id="761193"/>
    <lineage>
        <taxon>Bacteria</taxon>
        <taxon>Pseudomonadati</taxon>
        <taxon>Bacteroidota</taxon>
        <taxon>Cytophagia</taxon>
        <taxon>Cytophagales</taxon>
        <taxon>Spirosomataceae</taxon>
        <taxon>Runella</taxon>
    </lineage>
</organism>
<evidence type="ECO:0000313" key="2">
    <source>
        <dbReference type="Proteomes" id="UP000000493"/>
    </source>
</evidence>
<keyword evidence="2" id="KW-1185">Reference proteome</keyword>
<accession>A0A7U3ZIY5</accession>
<reference evidence="1 2" key="2">
    <citation type="journal article" date="2012" name="Stand. Genomic Sci.">
        <title>Complete genome sequence of the aquatic bacterium Runella slithyformis type strain (LSU 4(T)).</title>
        <authorList>
            <person name="Copeland A."/>
            <person name="Zhang X."/>
            <person name="Misra M."/>
            <person name="Lapidus A."/>
            <person name="Nolan M."/>
            <person name="Lucas S."/>
            <person name="Deshpande S."/>
            <person name="Cheng J.F."/>
            <person name="Tapia R."/>
            <person name="Goodwin L.A."/>
            <person name="Pitluck S."/>
            <person name="Liolios K."/>
            <person name="Pagani I."/>
            <person name="Ivanova N."/>
            <person name="Mikhailova N."/>
            <person name="Pati A."/>
            <person name="Chen A."/>
            <person name="Palaniappan K."/>
            <person name="Land M."/>
            <person name="Hauser L."/>
            <person name="Pan C."/>
            <person name="Jeffries C.D."/>
            <person name="Detter J.C."/>
            <person name="Brambilla E.M."/>
            <person name="Rohde M."/>
            <person name="Djao O.D."/>
            <person name="Goker M."/>
            <person name="Sikorski J."/>
            <person name="Tindall B.J."/>
            <person name="Woyke T."/>
            <person name="Bristow J."/>
            <person name="Eisen J.A."/>
            <person name="Markowitz V."/>
            <person name="Hugenholtz P."/>
            <person name="Kyrpides N.C."/>
            <person name="Klenk H.P."/>
            <person name="Mavromatis K."/>
        </authorList>
    </citation>
    <scope>NUCLEOTIDE SEQUENCE [LARGE SCALE GENOMIC DNA]</scope>
    <source>
        <strain evidence="2">ATCC 29530 / DSM 19594 / LMG 11500 / NCIMB 11436 / LSU 4</strain>
    </source>
</reference>
<dbReference type="AlphaFoldDB" id="A0A7U3ZIY5"/>
<proteinExistence type="predicted"/>
<dbReference type="EMBL" id="CP002859">
    <property type="protein sequence ID" value="AEI48053.1"/>
    <property type="molecule type" value="Genomic_DNA"/>
</dbReference>
<dbReference type="KEGG" id="rsi:Runsl_1628"/>
<sequence length="58" mass="7104">MDDLEWQVLHQERKMIKEILDFHVKNKDKVAMSSQEFDEYVNVILDRINEIDELLKRD</sequence>
<protein>
    <submittedName>
        <fullName evidence="1">Uncharacterized protein</fullName>
    </submittedName>
</protein>
<reference evidence="2" key="1">
    <citation type="submission" date="2011-06" db="EMBL/GenBank/DDBJ databases">
        <title>The complete genome of chromosome of Runella slithyformis DSM 19594.</title>
        <authorList>
            <consortium name="US DOE Joint Genome Institute (JGI-PGF)"/>
            <person name="Lucas S."/>
            <person name="Han J."/>
            <person name="Lapidus A."/>
            <person name="Bruce D."/>
            <person name="Goodwin L."/>
            <person name="Pitluck S."/>
            <person name="Peters L."/>
            <person name="Kyrpides N."/>
            <person name="Mavromatis K."/>
            <person name="Ivanova N."/>
            <person name="Ovchinnikova G."/>
            <person name="Zhang X."/>
            <person name="Misra M."/>
            <person name="Detter J.C."/>
            <person name="Tapia R."/>
            <person name="Han C."/>
            <person name="Land M."/>
            <person name="Hauser L."/>
            <person name="Markowitz V."/>
            <person name="Cheng J.-F."/>
            <person name="Hugenholtz P."/>
            <person name="Woyke T."/>
            <person name="Wu D."/>
            <person name="Tindall B."/>
            <person name="Faehrich R."/>
            <person name="Brambilla E."/>
            <person name="Klenk H.-P."/>
            <person name="Eisen J.A."/>
        </authorList>
    </citation>
    <scope>NUCLEOTIDE SEQUENCE [LARGE SCALE GENOMIC DNA]</scope>
    <source>
        <strain evidence="2">ATCC 29530 / DSM 19594 / LMG 11500 / NCIMB 11436 / LSU 4</strain>
    </source>
</reference>
<evidence type="ECO:0000313" key="1">
    <source>
        <dbReference type="EMBL" id="AEI48053.1"/>
    </source>
</evidence>
<name>A0A7U3ZIY5_RUNSL</name>
<dbReference type="RefSeq" id="WP_013927368.1">
    <property type="nucleotide sequence ID" value="NC_015703.1"/>
</dbReference>
<gene>
    <name evidence="1" type="ordered locus">Runsl_1628</name>
</gene>